<name>A0ABP0YTC1_9ROSI</name>
<dbReference type="InterPro" id="IPR040389">
    <property type="entry name" value="SMR"/>
</dbReference>
<keyword evidence="1" id="KW-0649">Protein kinase inhibitor</keyword>
<evidence type="ECO:0008006" key="5">
    <source>
        <dbReference type="Google" id="ProtNLM"/>
    </source>
</evidence>
<dbReference type="Proteomes" id="UP001642487">
    <property type="component" value="Chromosome 6"/>
</dbReference>
<evidence type="ECO:0000313" key="3">
    <source>
        <dbReference type="EMBL" id="CAK9323774.1"/>
    </source>
</evidence>
<evidence type="ECO:0000256" key="2">
    <source>
        <dbReference type="ARBA" id="ARBA00023306"/>
    </source>
</evidence>
<evidence type="ECO:0000256" key="1">
    <source>
        <dbReference type="ARBA" id="ARBA00023013"/>
    </source>
</evidence>
<dbReference type="PANTHER" id="PTHR33142">
    <property type="entry name" value="CYCLIN-DEPENDENT PROTEIN KINASE INHIBITOR SMR13"/>
    <property type="match status" value="1"/>
</dbReference>
<reference evidence="3 4" key="1">
    <citation type="submission" date="2024-03" db="EMBL/GenBank/DDBJ databases">
        <authorList>
            <person name="Gkanogiannis A."/>
            <person name="Becerra Lopez-Lavalle L."/>
        </authorList>
    </citation>
    <scope>NUCLEOTIDE SEQUENCE [LARGE SCALE GENOMIC DNA]</scope>
</reference>
<dbReference type="PANTHER" id="PTHR33142:SF109">
    <property type="entry name" value="CYCLIN-DEPENDENT PROTEIN KINASE INHIBITOR SMR4"/>
    <property type="match status" value="1"/>
</dbReference>
<dbReference type="EMBL" id="OZ021740">
    <property type="protein sequence ID" value="CAK9323774.1"/>
    <property type="molecule type" value="Genomic_DNA"/>
</dbReference>
<gene>
    <name evidence="3" type="ORF">CITCOLO1_LOCUS15982</name>
</gene>
<protein>
    <recommendedName>
        <fullName evidence="5">Cyclin-dependent protein kinase inhibitor SMR4</fullName>
    </recommendedName>
</protein>
<sequence length="72" mass="8034">MTLSMAEETVDLCRTPRRRSCRIPVAGSCPSAPRKKPVCLKRKAPPKDGYFRPPDLEVLFGFVAPRDQEACS</sequence>
<organism evidence="3 4">
    <name type="scientific">Citrullus colocynthis</name>
    <name type="common">colocynth</name>
    <dbReference type="NCBI Taxonomy" id="252529"/>
    <lineage>
        <taxon>Eukaryota</taxon>
        <taxon>Viridiplantae</taxon>
        <taxon>Streptophyta</taxon>
        <taxon>Embryophyta</taxon>
        <taxon>Tracheophyta</taxon>
        <taxon>Spermatophyta</taxon>
        <taxon>Magnoliopsida</taxon>
        <taxon>eudicotyledons</taxon>
        <taxon>Gunneridae</taxon>
        <taxon>Pentapetalae</taxon>
        <taxon>rosids</taxon>
        <taxon>fabids</taxon>
        <taxon>Cucurbitales</taxon>
        <taxon>Cucurbitaceae</taxon>
        <taxon>Benincaseae</taxon>
        <taxon>Citrullus</taxon>
    </lineage>
</organism>
<accession>A0ABP0YTC1</accession>
<evidence type="ECO:0000313" key="4">
    <source>
        <dbReference type="Proteomes" id="UP001642487"/>
    </source>
</evidence>
<proteinExistence type="predicted"/>
<keyword evidence="2" id="KW-0131">Cell cycle</keyword>
<keyword evidence="4" id="KW-1185">Reference proteome</keyword>